<dbReference type="Proteomes" id="UP001056708">
    <property type="component" value="Chromosome"/>
</dbReference>
<reference evidence="5" key="1">
    <citation type="submission" date="2022-06" db="EMBL/GenBank/DDBJ databases">
        <title>Genome sequence of Phormidium yuhuli AB48 isolated from an industrial photobioreactor environment.</title>
        <authorList>
            <person name="Qiu Y."/>
            <person name="Noonan A.J.C."/>
            <person name="Dofher K."/>
            <person name="Koch M."/>
            <person name="Kieft B."/>
            <person name="Lin X."/>
            <person name="Ziels R.M."/>
            <person name="Hallam S.J."/>
        </authorList>
    </citation>
    <scope>NUCLEOTIDE SEQUENCE</scope>
    <source>
        <strain evidence="5">AB48</strain>
    </source>
</reference>
<evidence type="ECO:0000256" key="1">
    <source>
        <dbReference type="ARBA" id="ARBA00008769"/>
    </source>
</evidence>
<evidence type="ECO:0000313" key="5">
    <source>
        <dbReference type="EMBL" id="USR92838.1"/>
    </source>
</evidence>
<evidence type="ECO:0000256" key="2">
    <source>
        <dbReference type="RuleBase" id="RU363072"/>
    </source>
</evidence>
<feature type="coiled-coil region" evidence="3">
    <location>
        <begin position="164"/>
        <end position="191"/>
    </location>
</feature>
<accession>A0ABY5AXN5</accession>
<dbReference type="InterPro" id="IPR051465">
    <property type="entry name" value="Cell_Envelope_Struct_Comp"/>
</dbReference>
<dbReference type="InterPro" id="IPR038673">
    <property type="entry name" value="OprB_sf"/>
</dbReference>
<dbReference type="NCBIfam" id="NF033921">
    <property type="entry name" value="por_somb"/>
    <property type="match status" value="1"/>
</dbReference>
<keyword evidence="6" id="KW-1185">Reference proteome</keyword>
<dbReference type="InterPro" id="IPR007049">
    <property type="entry name" value="Carb-sel_porin_OprB"/>
</dbReference>
<dbReference type="InterPro" id="IPR047684">
    <property type="entry name" value="Por_som-like"/>
</dbReference>
<gene>
    <name evidence="5" type="ORF">NEA10_09030</name>
</gene>
<dbReference type="PANTHER" id="PTHR43308:SF1">
    <property type="entry name" value="OUTER MEMBRANE PROTEIN ALPHA"/>
    <property type="match status" value="1"/>
</dbReference>
<dbReference type="Gene3D" id="2.40.160.180">
    <property type="entry name" value="Carbohydrate-selective porin OprB"/>
    <property type="match status" value="1"/>
</dbReference>
<dbReference type="Pfam" id="PF00395">
    <property type="entry name" value="SLH"/>
    <property type="match status" value="1"/>
</dbReference>
<evidence type="ECO:0000259" key="4">
    <source>
        <dbReference type="PROSITE" id="PS51272"/>
    </source>
</evidence>
<protein>
    <submittedName>
        <fullName evidence="5">Iron uptake porin</fullName>
    </submittedName>
</protein>
<sequence length="562" mass="59857">MTHSTSFLFRLSPALLAMLLLGWGPEVAARETQSLGQDGAPMTPTLTKGLEDEAIAPETPRISQGLTVSDGWLQNRNSSLDQVTSVSQLSDVQPTDWAFQALQSLVERYGCIAGYPDGTFRGNNFMTRFEFAAGLNACLDQIVAIIGGGEGVDPSDLATIRRLQEEFAAELATLRGRVDGLEARTAELEANQFSTTTKLSGEAIFAISDTFGDAIGAGEDLTQTQFAYRMRLNFDASFTGRDRLRVRLQDRNINDFRGGLTGTNMTRLGFAGNTGGVVVDDFYYRFPLGDNFRGYIGGKFDADDVANLFSPQASSGGGAISRFGRYNPLFRLASGAGAAVQGRFGDFGLDVGYLAGNANDPERGNGLFNGEHGAFANLTYALSNTIDLGVSYHRNYFPGGEVSLAGGTGSGRAGNPFAADVAASSDSLGGQFRLGLGAIDLSGWIGFTWAQAQSNGSGFEEGDKANVINYALALTAPDLGGAGNLAGLVVGVPPQATRIQRSDPALLGQEDTDTSLHIEAFYRYRLNDNIAITPGFFVITNPEHNSNNNAQWVGTLRTTFSF</sequence>
<comment type="similarity">
    <text evidence="1 2">Belongs to the OprB family.</text>
</comment>
<evidence type="ECO:0000256" key="3">
    <source>
        <dbReference type="SAM" id="Coils"/>
    </source>
</evidence>
<evidence type="ECO:0000313" key="6">
    <source>
        <dbReference type="Proteomes" id="UP001056708"/>
    </source>
</evidence>
<dbReference type="EMBL" id="CP098611">
    <property type="protein sequence ID" value="USR92838.1"/>
    <property type="molecule type" value="Genomic_DNA"/>
</dbReference>
<feature type="domain" description="SLH" evidence="4">
    <location>
        <begin position="85"/>
        <end position="149"/>
    </location>
</feature>
<name>A0ABY5AXN5_9CYAN</name>
<dbReference type="RefSeq" id="WP_252665014.1">
    <property type="nucleotide sequence ID" value="NZ_CP098611.1"/>
</dbReference>
<dbReference type="PANTHER" id="PTHR43308">
    <property type="entry name" value="OUTER MEMBRANE PROTEIN ALPHA-RELATED"/>
    <property type="match status" value="1"/>
</dbReference>
<organism evidence="5 6">
    <name type="scientific">Phormidium yuhuli AB48</name>
    <dbReference type="NCBI Taxonomy" id="2940671"/>
    <lineage>
        <taxon>Bacteria</taxon>
        <taxon>Bacillati</taxon>
        <taxon>Cyanobacteriota</taxon>
        <taxon>Cyanophyceae</taxon>
        <taxon>Oscillatoriophycideae</taxon>
        <taxon>Oscillatoriales</taxon>
        <taxon>Oscillatoriaceae</taxon>
        <taxon>Phormidium</taxon>
        <taxon>Phormidium yuhuli</taxon>
    </lineage>
</organism>
<proteinExistence type="inferred from homology"/>
<dbReference type="Pfam" id="PF04966">
    <property type="entry name" value="OprB"/>
    <property type="match status" value="1"/>
</dbReference>
<dbReference type="InterPro" id="IPR001119">
    <property type="entry name" value="SLH_dom"/>
</dbReference>
<dbReference type="PROSITE" id="PS51272">
    <property type="entry name" value="SLH"/>
    <property type="match status" value="1"/>
</dbReference>
<keyword evidence="3" id="KW-0175">Coiled coil</keyword>